<feature type="compositionally biased region" description="Basic and acidic residues" evidence="7">
    <location>
        <begin position="706"/>
        <end position="720"/>
    </location>
</feature>
<evidence type="ECO:0000256" key="5">
    <source>
        <dbReference type="ARBA" id="ARBA00022777"/>
    </source>
</evidence>
<keyword evidence="5 9" id="KW-0418">Kinase</keyword>
<dbReference type="GO" id="GO:0005524">
    <property type="term" value="F:ATP binding"/>
    <property type="evidence" value="ECO:0007669"/>
    <property type="project" value="UniProtKB-KW"/>
</dbReference>
<dbReference type="Pfam" id="PF00069">
    <property type="entry name" value="Pkinase"/>
    <property type="match status" value="2"/>
</dbReference>
<keyword evidence="10" id="KW-1185">Reference proteome</keyword>
<dbReference type="Gene3D" id="3.30.200.20">
    <property type="entry name" value="Phosphorylase Kinase, domain 1"/>
    <property type="match status" value="1"/>
</dbReference>
<keyword evidence="6" id="KW-0067">ATP-binding</keyword>
<proteinExistence type="predicted"/>
<dbReference type="GO" id="GO:0044773">
    <property type="term" value="P:mitotic DNA damage checkpoint signaling"/>
    <property type="evidence" value="ECO:0007669"/>
    <property type="project" value="TreeGrafter"/>
</dbReference>
<feature type="compositionally biased region" description="Basic and acidic residues" evidence="7">
    <location>
        <begin position="428"/>
        <end position="445"/>
    </location>
</feature>
<feature type="domain" description="Protein kinase" evidence="8">
    <location>
        <begin position="464"/>
        <end position="867"/>
    </location>
</feature>
<dbReference type="EC" id="2.7.11.1" evidence="1"/>
<evidence type="ECO:0000256" key="3">
    <source>
        <dbReference type="ARBA" id="ARBA00022679"/>
    </source>
</evidence>
<name>A0A1X2IHG5_9FUNG</name>
<feature type="compositionally biased region" description="Basic and acidic residues" evidence="7">
    <location>
        <begin position="317"/>
        <end position="331"/>
    </location>
</feature>
<dbReference type="SUPFAM" id="SSF56112">
    <property type="entry name" value="Protein kinase-like (PK-like)"/>
    <property type="match status" value="1"/>
</dbReference>
<dbReference type="Gene3D" id="1.10.510.10">
    <property type="entry name" value="Transferase(Phosphotransferase) domain 1"/>
    <property type="match status" value="1"/>
</dbReference>
<feature type="compositionally biased region" description="Polar residues" evidence="7">
    <location>
        <begin position="187"/>
        <end position="198"/>
    </location>
</feature>
<feature type="region of interest" description="Disordered" evidence="7">
    <location>
        <begin position="313"/>
        <end position="445"/>
    </location>
</feature>
<keyword evidence="4" id="KW-0547">Nucleotide-binding</keyword>
<dbReference type="InterPro" id="IPR008271">
    <property type="entry name" value="Ser/Thr_kinase_AS"/>
</dbReference>
<evidence type="ECO:0000313" key="9">
    <source>
        <dbReference type="EMBL" id="ORZ16473.1"/>
    </source>
</evidence>
<dbReference type="SMART" id="SM00220">
    <property type="entry name" value="S_TKc"/>
    <property type="match status" value="1"/>
</dbReference>
<feature type="compositionally biased region" description="Polar residues" evidence="7">
    <location>
        <begin position="205"/>
        <end position="215"/>
    </location>
</feature>
<evidence type="ECO:0000256" key="4">
    <source>
        <dbReference type="ARBA" id="ARBA00022741"/>
    </source>
</evidence>
<dbReference type="CDD" id="cd14019">
    <property type="entry name" value="STKc_Cdc7"/>
    <property type="match status" value="1"/>
</dbReference>
<evidence type="ECO:0000256" key="7">
    <source>
        <dbReference type="SAM" id="MobiDB-lite"/>
    </source>
</evidence>
<reference evidence="9 10" key="1">
    <citation type="submission" date="2016-07" db="EMBL/GenBank/DDBJ databases">
        <title>Pervasive Adenine N6-methylation of Active Genes in Fungi.</title>
        <authorList>
            <consortium name="DOE Joint Genome Institute"/>
            <person name="Mondo S.J."/>
            <person name="Dannebaum R.O."/>
            <person name="Kuo R.C."/>
            <person name="Labutti K."/>
            <person name="Haridas S."/>
            <person name="Kuo A."/>
            <person name="Salamov A."/>
            <person name="Ahrendt S.R."/>
            <person name="Lipzen A."/>
            <person name="Sullivan W."/>
            <person name="Andreopoulos W.B."/>
            <person name="Clum A."/>
            <person name="Lindquist E."/>
            <person name="Daum C."/>
            <person name="Ramamoorthy G.K."/>
            <person name="Gryganskyi A."/>
            <person name="Culley D."/>
            <person name="Magnuson J.K."/>
            <person name="James T.Y."/>
            <person name="O'Malley M.A."/>
            <person name="Stajich J.E."/>
            <person name="Spatafora J.W."/>
            <person name="Visel A."/>
            <person name="Grigoriev I.V."/>
        </authorList>
    </citation>
    <scope>NUCLEOTIDE SEQUENCE [LARGE SCALE GENOMIC DNA]</scope>
    <source>
        <strain evidence="9 10">NRRL 1336</strain>
    </source>
</reference>
<keyword evidence="3" id="KW-0808">Transferase</keyword>
<dbReference type="AlphaFoldDB" id="A0A1X2IHG5"/>
<dbReference type="InterPro" id="IPR000719">
    <property type="entry name" value="Prot_kinase_dom"/>
</dbReference>
<sequence length="872" mass="99537">MSDVPSSGFDIHDTPIILPTYWPQPSPRKKRTLSNPLYYCSTEANADKDAHKADLWNLQSQTDDTNGQCKSPIDEDGGDIDMDRRSHLNCISRMFYQNSPHTYGSPVTTNRDAWMSPKRTARWRPLKDSPRPLNLLETLEPMNNHNHQPLPMDDKTIKRQRTLDLFALEESMVDGSLDSAVTPLAMRSSQPQQSNQEQLYPPTPLTQSNDTQNTHDLPYHTPCQHQSPSPFIDIADPELRSININGVLSAPMDNWNSLNDRKQDIWNSHEVVCCSKSRNDPKPSMATIQLDRVSDQKMNNDEDIDTKLMVQQTMHQPDTKWGCKPDPEQHTSHRHQQLESDVPDVSERQQHLTLENDNTENQIQIPSNQQPLSTPDRKHRHHHTAEQENTTRQTLLQPSSHQRCQEQEDQLPENPHSKHDTTTSTTPTDDRNSGKADQQRERNKKLQQEMETLMKSVKKLRTHYQLLKKVGCGTFSSVYKALDILHDTYDNSAWNGDTVTNSPGKHQAHSSAESNEPKYVALKQIYSTSSPKRMMEEIKIMKSLRGAPYVSQLITAFRSNDHVFLVMPYFKHFDFKDYYRDMSLADTKYYMTALLTALKHLHGHRILHRDIKPNNFLYDKHRKTGMLIDFGLAQRESETKPPEPPASKSSAGSGTIKRPTLFRQKSSPTTATTSTSGSQSQPIPVSSAVKVLKSMAQKSANDLNENEPKKPGYIKNDPRKPVRASRAGTRGFRAPEVLLRVTHQTIAIDIWSVGVILLSLLSKRHPFFIAHDEGDSLIEFASIFGMAEMKNCAALHNRTFETNIRTIPPFRKSLYKLCQVLNTEKFKQWAEDDKQNVDNAIDLLDKMLTLDYKSRITAEDALKHPFLADTRP</sequence>
<dbReference type="PROSITE" id="PS50011">
    <property type="entry name" value="PROTEIN_KINASE_DOM"/>
    <property type="match status" value="1"/>
</dbReference>
<dbReference type="STRING" id="90262.A0A1X2IHG5"/>
<feature type="compositionally biased region" description="Polar residues" evidence="7">
    <location>
        <begin position="351"/>
        <end position="373"/>
    </location>
</feature>
<dbReference type="Proteomes" id="UP000193560">
    <property type="component" value="Unassembled WGS sequence"/>
</dbReference>
<feature type="region of interest" description="Disordered" evidence="7">
    <location>
        <begin position="185"/>
        <end position="223"/>
    </location>
</feature>
<comment type="caution">
    <text evidence="9">The sequence shown here is derived from an EMBL/GenBank/DDBJ whole genome shotgun (WGS) entry which is preliminary data.</text>
</comment>
<protein>
    <recommendedName>
        <fullName evidence="1">non-specific serine/threonine protein kinase</fullName>
        <ecNumber evidence="1">2.7.11.1</ecNumber>
    </recommendedName>
</protein>
<dbReference type="GO" id="GO:0005634">
    <property type="term" value="C:nucleus"/>
    <property type="evidence" value="ECO:0007669"/>
    <property type="project" value="TreeGrafter"/>
</dbReference>
<accession>A0A1X2IHG5</accession>
<dbReference type="OrthoDB" id="10020333at2759"/>
<feature type="compositionally biased region" description="Low complexity" evidence="7">
    <location>
        <begin position="666"/>
        <end position="680"/>
    </location>
</feature>
<dbReference type="GO" id="GO:0004674">
    <property type="term" value="F:protein serine/threonine kinase activity"/>
    <property type="evidence" value="ECO:0007669"/>
    <property type="project" value="UniProtKB-KW"/>
</dbReference>
<dbReference type="EMBL" id="MCGE01000011">
    <property type="protein sequence ID" value="ORZ16473.1"/>
    <property type="molecule type" value="Genomic_DNA"/>
</dbReference>
<keyword evidence="2" id="KW-0723">Serine/threonine-protein kinase</keyword>
<evidence type="ECO:0000256" key="2">
    <source>
        <dbReference type="ARBA" id="ARBA00022527"/>
    </source>
</evidence>
<gene>
    <name evidence="9" type="ORF">BCR42DRAFT_415123</name>
</gene>
<dbReference type="PANTHER" id="PTHR44167:SF23">
    <property type="entry name" value="CDC7 KINASE, ISOFORM A-RELATED"/>
    <property type="match status" value="1"/>
</dbReference>
<evidence type="ECO:0000313" key="10">
    <source>
        <dbReference type="Proteomes" id="UP000193560"/>
    </source>
</evidence>
<feature type="compositionally biased region" description="Low complexity" evidence="7">
    <location>
        <begin position="646"/>
        <end position="655"/>
    </location>
</feature>
<dbReference type="PROSITE" id="PS00108">
    <property type="entry name" value="PROTEIN_KINASE_ST"/>
    <property type="match status" value="1"/>
</dbReference>
<evidence type="ECO:0000259" key="8">
    <source>
        <dbReference type="PROSITE" id="PS50011"/>
    </source>
</evidence>
<feature type="region of interest" description="Disordered" evidence="7">
    <location>
        <begin position="635"/>
        <end position="684"/>
    </location>
</feature>
<evidence type="ECO:0000256" key="6">
    <source>
        <dbReference type="ARBA" id="ARBA00022840"/>
    </source>
</evidence>
<evidence type="ECO:0000256" key="1">
    <source>
        <dbReference type="ARBA" id="ARBA00012513"/>
    </source>
</evidence>
<organism evidence="9 10">
    <name type="scientific">Absidia repens</name>
    <dbReference type="NCBI Taxonomy" id="90262"/>
    <lineage>
        <taxon>Eukaryota</taxon>
        <taxon>Fungi</taxon>
        <taxon>Fungi incertae sedis</taxon>
        <taxon>Mucoromycota</taxon>
        <taxon>Mucoromycotina</taxon>
        <taxon>Mucoromycetes</taxon>
        <taxon>Mucorales</taxon>
        <taxon>Cunninghamellaceae</taxon>
        <taxon>Absidia</taxon>
    </lineage>
</organism>
<feature type="region of interest" description="Disordered" evidence="7">
    <location>
        <begin position="696"/>
        <end position="727"/>
    </location>
</feature>
<dbReference type="InterPro" id="IPR011009">
    <property type="entry name" value="Kinase-like_dom_sf"/>
</dbReference>
<dbReference type="PANTHER" id="PTHR44167">
    <property type="entry name" value="OVARIAN-SPECIFIC SERINE/THREONINE-PROTEIN KINASE LOK-RELATED"/>
    <property type="match status" value="1"/>
</dbReference>
<feature type="compositionally biased region" description="Polar residues" evidence="7">
    <location>
        <begin position="387"/>
        <end position="402"/>
    </location>
</feature>